<dbReference type="AlphaFoldDB" id="A0A024T7T8"/>
<protein>
    <submittedName>
        <fullName evidence="1">Uncharacterized protein</fullName>
    </submittedName>
</protein>
<sequence>MPDRKKIKKRITVRKKGSTMQREDRHVLFFSTMRVPIANEELLPNVAEHVSPPNITAFLQPQDVGIIQALNNKFGEFRTLL</sequence>
<name>A0A024T7T8_9STRA</name>
<evidence type="ECO:0000313" key="1">
    <source>
        <dbReference type="EMBL" id="ETV89958.1"/>
    </source>
</evidence>
<accession>A0A024T7T8</accession>
<gene>
    <name evidence="1" type="ORF">H310_15203</name>
</gene>
<dbReference type="VEuPathDB" id="FungiDB:H310_15203"/>
<dbReference type="EMBL" id="KI914169">
    <property type="protein sequence ID" value="ETV89958.1"/>
    <property type="molecule type" value="Genomic_DNA"/>
</dbReference>
<organism evidence="1">
    <name type="scientific">Aphanomyces invadans</name>
    <dbReference type="NCBI Taxonomy" id="157072"/>
    <lineage>
        <taxon>Eukaryota</taxon>
        <taxon>Sar</taxon>
        <taxon>Stramenopiles</taxon>
        <taxon>Oomycota</taxon>
        <taxon>Saprolegniomycetes</taxon>
        <taxon>Saprolegniales</taxon>
        <taxon>Verrucalvaceae</taxon>
        <taxon>Aphanomyces</taxon>
    </lineage>
</organism>
<dbReference type="GeneID" id="20092253"/>
<dbReference type="RefSeq" id="XP_008881410.1">
    <property type="nucleotide sequence ID" value="XM_008883188.1"/>
</dbReference>
<reference evidence="1" key="1">
    <citation type="submission" date="2013-12" db="EMBL/GenBank/DDBJ databases">
        <title>The Genome Sequence of Aphanomyces invadans NJM9701.</title>
        <authorList>
            <consortium name="The Broad Institute Genomics Platform"/>
            <person name="Russ C."/>
            <person name="Tyler B."/>
            <person name="van West P."/>
            <person name="Dieguez-Uribeondo J."/>
            <person name="Young S.K."/>
            <person name="Zeng Q."/>
            <person name="Gargeya S."/>
            <person name="Fitzgerald M."/>
            <person name="Abouelleil A."/>
            <person name="Alvarado L."/>
            <person name="Chapman S.B."/>
            <person name="Gainer-Dewar J."/>
            <person name="Goldberg J."/>
            <person name="Griggs A."/>
            <person name="Gujja S."/>
            <person name="Hansen M."/>
            <person name="Howarth C."/>
            <person name="Imamovic A."/>
            <person name="Ireland A."/>
            <person name="Larimer J."/>
            <person name="McCowan C."/>
            <person name="Murphy C."/>
            <person name="Pearson M."/>
            <person name="Poon T.W."/>
            <person name="Priest M."/>
            <person name="Roberts A."/>
            <person name="Saif S."/>
            <person name="Shea T."/>
            <person name="Sykes S."/>
            <person name="Wortman J."/>
            <person name="Nusbaum C."/>
            <person name="Birren B."/>
        </authorList>
    </citation>
    <scope>NUCLEOTIDE SEQUENCE [LARGE SCALE GENOMIC DNA]</scope>
    <source>
        <strain evidence="1">NJM9701</strain>
    </source>
</reference>
<dbReference type="OrthoDB" id="8066856at2759"/>
<proteinExistence type="predicted"/>